<protein>
    <submittedName>
        <fullName evidence="1">Uncharacterized protein</fullName>
    </submittedName>
</protein>
<comment type="caution">
    <text evidence="1">The sequence shown here is derived from an EMBL/GenBank/DDBJ whole genome shotgun (WGS) entry which is preliminary data.</text>
</comment>
<name>X1DB92_9ZZZZ</name>
<proteinExistence type="predicted"/>
<reference evidence="1" key="1">
    <citation type="journal article" date="2014" name="Front. Microbiol.">
        <title>High frequency of phylogenetically diverse reductive dehalogenase-homologous genes in deep subseafloor sedimentary metagenomes.</title>
        <authorList>
            <person name="Kawai M."/>
            <person name="Futagami T."/>
            <person name="Toyoda A."/>
            <person name="Takaki Y."/>
            <person name="Nishi S."/>
            <person name="Hori S."/>
            <person name="Arai W."/>
            <person name="Tsubouchi T."/>
            <person name="Morono Y."/>
            <person name="Uchiyama I."/>
            <person name="Ito T."/>
            <person name="Fujiyama A."/>
            <person name="Inagaki F."/>
            <person name="Takami H."/>
        </authorList>
    </citation>
    <scope>NUCLEOTIDE SEQUENCE</scope>
    <source>
        <strain evidence="1">Expedition CK06-06</strain>
    </source>
</reference>
<dbReference type="EMBL" id="BART01031805">
    <property type="protein sequence ID" value="GAH17467.1"/>
    <property type="molecule type" value="Genomic_DNA"/>
</dbReference>
<feature type="non-terminal residue" evidence="1">
    <location>
        <position position="30"/>
    </location>
</feature>
<gene>
    <name evidence="1" type="ORF">S01H4_55159</name>
</gene>
<evidence type="ECO:0000313" key="1">
    <source>
        <dbReference type="EMBL" id="GAH17467.1"/>
    </source>
</evidence>
<dbReference type="AlphaFoldDB" id="X1DB92"/>
<sequence length="30" mass="3685">MTELKELQIKLHLKGKHKDWFEDLKDKYGI</sequence>
<accession>X1DB92</accession>
<organism evidence="1">
    <name type="scientific">marine sediment metagenome</name>
    <dbReference type="NCBI Taxonomy" id="412755"/>
    <lineage>
        <taxon>unclassified sequences</taxon>
        <taxon>metagenomes</taxon>
        <taxon>ecological metagenomes</taxon>
    </lineage>
</organism>